<keyword evidence="4" id="KW-0408">Iron</keyword>
<dbReference type="GO" id="GO:0005763">
    <property type="term" value="C:mitochondrial small ribosomal subunit"/>
    <property type="evidence" value="ECO:0007669"/>
    <property type="project" value="TreeGrafter"/>
</dbReference>
<sequence>MSLYTRFHLKKVEKTLCVIANYQRLNSTAAAAAPSHKTTKEKYGYVISDAGESKRDRDHDGFLNIGLVNLPAPLKESLKVFYSVHPKKRLTEDGMRLTRHLRNRGRPTNSTWTKYKSQNKGSKKILRQEVKQFSLEEAVKAGLVDSDVSLQQREETNNETEDVEEDIGGETKPEKRQKGPTKPKSTEYSVVRYGARETTAYVASQSNTVYAATYRALSEIKKRVPEYNPKTLLDFGSGTGMTVWAASELWRKSIKEYQCVDVSERMNDTGEFLLRGGDDRKLPLKVPNVYFKRFLPISNQLMYDVVVSSYSLTELPFRSQRAQAIRSLWNKTNDFLVIVEPGNNEGFDATLQARQFLLRSLEEEFMEDDYDSGWDSIQGEQNRSDGYIFAPCPHEETCARTYVETRDQPCNFYQKTEIPFALRNTNMKRYGYAGERFSYLILRKGRNNMQTDDEGWTRILKEPKSRNRHIICELCCSNGNIEKHVVTKNKDPYVYKALRHCLHQGDRMPLEEAKRPMNIRKPVPPKEKDE</sequence>
<evidence type="ECO:0000313" key="10">
    <source>
        <dbReference type="Proteomes" id="UP000594262"/>
    </source>
</evidence>
<name>A0A7M5X5M4_9CNID</name>
<evidence type="ECO:0000256" key="1">
    <source>
        <dbReference type="ARBA" id="ARBA00004173"/>
    </source>
</evidence>
<dbReference type="PANTHER" id="PTHR13184">
    <property type="entry name" value="37S RIBOSOMAL PROTEIN S22"/>
    <property type="match status" value="1"/>
</dbReference>
<dbReference type="SUPFAM" id="SSF53335">
    <property type="entry name" value="S-adenosyl-L-methionine-dependent methyltransferases"/>
    <property type="match status" value="1"/>
</dbReference>
<evidence type="ECO:0000256" key="3">
    <source>
        <dbReference type="ARBA" id="ARBA00022946"/>
    </source>
</evidence>
<feature type="region of interest" description="Disordered" evidence="8">
    <location>
        <begin position="510"/>
        <end position="530"/>
    </location>
</feature>
<protein>
    <recommendedName>
        <fullName evidence="11">Methyltransferase-like protein 17, mitochondrial</fullName>
    </recommendedName>
</protein>
<evidence type="ECO:0000256" key="7">
    <source>
        <dbReference type="ARBA" id="ARBA00045681"/>
    </source>
</evidence>
<dbReference type="PANTHER" id="PTHR13184:SF5">
    <property type="entry name" value="METHYLTRANSFERASE-LIKE PROTEIN 17, MITOCHONDRIAL"/>
    <property type="match status" value="1"/>
</dbReference>
<feature type="compositionally biased region" description="Acidic residues" evidence="8">
    <location>
        <begin position="157"/>
        <end position="168"/>
    </location>
</feature>
<organism evidence="9 10">
    <name type="scientific">Clytia hemisphaerica</name>
    <dbReference type="NCBI Taxonomy" id="252671"/>
    <lineage>
        <taxon>Eukaryota</taxon>
        <taxon>Metazoa</taxon>
        <taxon>Cnidaria</taxon>
        <taxon>Hydrozoa</taxon>
        <taxon>Hydroidolina</taxon>
        <taxon>Leptothecata</taxon>
        <taxon>Obeliida</taxon>
        <taxon>Clytiidae</taxon>
        <taxon>Clytia</taxon>
    </lineage>
</organism>
<dbReference type="Gene3D" id="3.40.50.150">
    <property type="entry name" value="Vaccinia Virus protein VP39"/>
    <property type="match status" value="1"/>
</dbReference>
<keyword evidence="10" id="KW-1185">Reference proteome</keyword>
<dbReference type="OrthoDB" id="421327at2759"/>
<dbReference type="GO" id="GO:0003735">
    <property type="term" value="F:structural constituent of ribosome"/>
    <property type="evidence" value="ECO:0007669"/>
    <property type="project" value="TreeGrafter"/>
</dbReference>
<evidence type="ECO:0000256" key="4">
    <source>
        <dbReference type="ARBA" id="ARBA00023004"/>
    </source>
</evidence>
<comment type="function">
    <text evidence="7">Mitochondrial ribosome (mitoribosome) assembly factor. Binds at the interface of the head and body domains of the mitochondrial small ribosomal subunit (mt-SSU), occluding the mRNA channel and preventing compaction of the head domain towards the body. Probable inactive methyltransferase: retains the characteristic folding and ability to bind S-adenosyl-L-methionine, but it probably lost its methyltransferase activity.</text>
</comment>
<dbReference type="GO" id="GO:0008168">
    <property type="term" value="F:methyltransferase activity"/>
    <property type="evidence" value="ECO:0007669"/>
    <property type="project" value="InterPro"/>
</dbReference>
<evidence type="ECO:0000256" key="2">
    <source>
        <dbReference type="ARBA" id="ARBA00022723"/>
    </source>
</evidence>
<comment type="subcellular location">
    <subcellularLocation>
        <location evidence="1">Mitochondrion</location>
    </subcellularLocation>
</comment>
<dbReference type="InterPro" id="IPR015324">
    <property type="entry name" value="Ribosomal_Rsm22-like"/>
</dbReference>
<reference evidence="9" key="1">
    <citation type="submission" date="2021-01" db="UniProtKB">
        <authorList>
            <consortium name="EnsemblMetazoa"/>
        </authorList>
    </citation>
    <scope>IDENTIFICATION</scope>
</reference>
<evidence type="ECO:0000256" key="5">
    <source>
        <dbReference type="ARBA" id="ARBA00023014"/>
    </source>
</evidence>
<evidence type="ECO:0000256" key="6">
    <source>
        <dbReference type="ARBA" id="ARBA00023128"/>
    </source>
</evidence>
<dbReference type="AlphaFoldDB" id="A0A7M5X5M4"/>
<keyword evidence="3" id="KW-0809">Transit peptide</keyword>
<dbReference type="GO" id="GO:0006412">
    <property type="term" value="P:translation"/>
    <property type="evidence" value="ECO:0007669"/>
    <property type="project" value="InterPro"/>
</dbReference>
<evidence type="ECO:0008006" key="11">
    <source>
        <dbReference type="Google" id="ProtNLM"/>
    </source>
</evidence>
<feature type="region of interest" description="Disordered" evidence="8">
    <location>
        <begin position="149"/>
        <end position="187"/>
    </location>
</feature>
<evidence type="ECO:0000256" key="8">
    <source>
        <dbReference type="SAM" id="MobiDB-lite"/>
    </source>
</evidence>
<dbReference type="InterPro" id="IPR029063">
    <property type="entry name" value="SAM-dependent_MTases_sf"/>
</dbReference>
<dbReference type="EnsemblMetazoa" id="CLYHEMT018173.1">
    <property type="protein sequence ID" value="CLYHEMP018173.1"/>
    <property type="gene ID" value="CLYHEMG018173"/>
</dbReference>
<accession>A0A7M5X5M4</accession>
<dbReference type="Pfam" id="PF09243">
    <property type="entry name" value="Rsm22"/>
    <property type="match status" value="1"/>
</dbReference>
<proteinExistence type="predicted"/>
<evidence type="ECO:0000313" key="9">
    <source>
        <dbReference type="EnsemblMetazoa" id="CLYHEMP018173.1"/>
    </source>
</evidence>
<dbReference type="InterPro" id="IPR052571">
    <property type="entry name" value="Mt_RNA_Methyltransferase"/>
</dbReference>
<keyword evidence="6" id="KW-0496">Mitochondrion</keyword>
<dbReference type="Proteomes" id="UP000594262">
    <property type="component" value="Unplaced"/>
</dbReference>
<dbReference type="RefSeq" id="XP_066929253.1">
    <property type="nucleotide sequence ID" value="XM_067073152.1"/>
</dbReference>
<dbReference type="GeneID" id="136816827"/>
<keyword evidence="5" id="KW-0411">Iron-sulfur</keyword>
<keyword evidence="2" id="KW-0479">Metal-binding</keyword>
<dbReference type="GO" id="GO:0046872">
    <property type="term" value="F:metal ion binding"/>
    <property type="evidence" value="ECO:0007669"/>
    <property type="project" value="UniProtKB-KW"/>
</dbReference>
<dbReference type="GO" id="GO:0051536">
    <property type="term" value="F:iron-sulfur cluster binding"/>
    <property type="evidence" value="ECO:0007669"/>
    <property type="project" value="UniProtKB-KW"/>
</dbReference>